<feature type="transmembrane region" description="Helical" evidence="2">
    <location>
        <begin position="457"/>
        <end position="478"/>
    </location>
</feature>
<evidence type="ECO:0000256" key="1">
    <source>
        <dbReference type="SAM" id="MobiDB-lite"/>
    </source>
</evidence>
<feature type="compositionally biased region" description="Polar residues" evidence="1">
    <location>
        <begin position="271"/>
        <end position="285"/>
    </location>
</feature>
<evidence type="ECO:0000256" key="2">
    <source>
        <dbReference type="SAM" id="Phobius"/>
    </source>
</evidence>
<proteinExistence type="predicted"/>
<dbReference type="EMBL" id="JBEAFC010000004">
    <property type="protein sequence ID" value="KAL1557492.1"/>
    <property type="molecule type" value="Genomic_DNA"/>
</dbReference>
<dbReference type="InterPro" id="IPR052843">
    <property type="entry name" value="ER_body_metal_sequester"/>
</dbReference>
<organism evidence="3 4">
    <name type="scientific">Salvia divinorum</name>
    <name type="common">Maria pastora</name>
    <name type="synonym">Diviner's sage</name>
    <dbReference type="NCBI Taxonomy" id="28513"/>
    <lineage>
        <taxon>Eukaryota</taxon>
        <taxon>Viridiplantae</taxon>
        <taxon>Streptophyta</taxon>
        <taxon>Embryophyta</taxon>
        <taxon>Tracheophyta</taxon>
        <taxon>Spermatophyta</taxon>
        <taxon>Magnoliopsida</taxon>
        <taxon>eudicotyledons</taxon>
        <taxon>Gunneridae</taxon>
        <taxon>Pentapetalae</taxon>
        <taxon>asterids</taxon>
        <taxon>lamiids</taxon>
        <taxon>Lamiales</taxon>
        <taxon>Lamiaceae</taxon>
        <taxon>Nepetoideae</taxon>
        <taxon>Mentheae</taxon>
        <taxon>Salviinae</taxon>
        <taxon>Salvia</taxon>
        <taxon>Salvia subgen. Calosphace</taxon>
    </lineage>
</organism>
<gene>
    <name evidence="3" type="ORF">AAHA92_08062</name>
</gene>
<comment type="caution">
    <text evidence="3">The sequence shown here is derived from an EMBL/GenBank/DDBJ whole genome shotgun (WGS) entry which is preliminary data.</text>
</comment>
<protein>
    <submittedName>
        <fullName evidence="3">Membrane protein of ER body-like protein</fullName>
    </submittedName>
</protein>
<reference evidence="3 4" key="1">
    <citation type="submission" date="2024-06" db="EMBL/GenBank/DDBJ databases">
        <title>A chromosome level genome sequence of Diviner's sage (Salvia divinorum).</title>
        <authorList>
            <person name="Ford S.A."/>
            <person name="Ro D.-K."/>
            <person name="Ness R.W."/>
            <person name="Phillips M.A."/>
        </authorList>
    </citation>
    <scope>NUCLEOTIDE SEQUENCE [LARGE SCALE GENOMIC DNA]</scope>
    <source>
        <strain evidence="3">SAF-2024a</strain>
        <tissue evidence="3">Leaf</tissue>
    </source>
</reference>
<keyword evidence="4" id="KW-1185">Reference proteome</keyword>
<dbReference type="PANTHER" id="PTHR38937:SF2">
    <property type="entry name" value="MEMBRANE PROTEIN OF ER BODY-LIKE PROTEIN ISOFORM X1"/>
    <property type="match status" value="1"/>
</dbReference>
<evidence type="ECO:0000313" key="4">
    <source>
        <dbReference type="Proteomes" id="UP001567538"/>
    </source>
</evidence>
<dbReference type="PANTHER" id="PTHR38937">
    <property type="entry name" value="MEMBRANE PROTEIN OF ER BODY-LIKE PROTEIN"/>
    <property type="match status" value="1"/>
</dbReference>
<evidence type="ECO:0000313" key="3">
    <source>
        <dbReference type="EMBL" id="KAL1557492.1"/>
    </source>
</evidence>
<keyword evidence="2" id="KW-1133">Transmembrane helix</keyword>
<keyword evidence="2" id="KW-0472">Membrane</keyword>
<feature type="compositionally biased region" description="Basic and acidic residues" evidence="1">
    <location>
        <begin position="289"/>
        <end position="299"/>
    </location>
</feature>
<feature type="transmembrane region" description="Helical" evidence="2">
    <location>
        <begin position="490"/>
        <end position="509"/>
    </location>
</feature>
<dbReference type="AlphaFoldDB" id="A0ABD1HMF3"/>
<feature type="transmembrane region" description="Helical" evidence="2">
    <location>
        <begin position="378"/>
        <end position="400"/>
    </location>
</feature>
<feature type="transmembrane region" description="Helical" evidence="2">
    <location>
        <begin position="351"/>
        <end position="372"/>
    </location>
</feature>
<sequence length="538" mass="58543">MEVVHRRVEEEVVVVTVEEEVVPRRRGPDFADPRDDGDSESSDDTSSGGYEAHQNVISDENSAFFDNKKDHTELQHSEVDSHHEEISKIVHDVINRQHIVNFNAEIVTVPAGENVIVEESDDEEVVELEFERAVDKVHTHTPYCPNCSKQITKVILRRKKKASPRPDKPLDLLGCLSCFSIFIPSGDCLNPFGLFKSKPKLESHNIEDVQPPISVGGSKQGLKSPNIGPSTAVGSTTTNAAGTGNLLNPFYYYFGYNSKPKLQSPKIEIEQPSNDIDGSTTTNAPGNLEEAKPEHNPRDVTVDIKDGPEMVGGRPPLQQPLISEMVGGRPALEQPLVSGDQRSRSLEILKCVVYGGLIESIASLSIVSSTAASDTTTLNVVVIGLATLLSGLFAFGCNLVELRNDNSNEKYHEALGRKGHFMFHSTFAILSYAVFGLVAPVTYGFAFRDSNDKDYKILAVAAAGFGCIFVLAIAKAYVKGVDRFGGYVKTILYYVTMAVSASGSAYAAGELIGKLLDDLGWFQPAQVVASRVSSWASY</sequence>
<accession>A0ABD1HMF3</accession>
<keyword evidence="2" id="KW-0812">Transmembrane</keyword>
<feature type="compositionally biased region" description="Basic and acidic residues" evidence="1">
    <location>
        <begin position="21"/>
        <end position="36"/>
    </location>
</feature>
<feature type="region of interest" description="Disordered" evidence="1">
    <location>
        <begin position="18"/>
        <end position="51"/>
    </location>
</feature>
<name>A0ABD1HMF3_SALDI</name>
<feature type="region of interest" description="Disordered" evidence="1">
    <location>
        <begin position="271"/>
        <end position="299"/>
    </location>
</feature>
<dbReference type="Proteomes" id="UP001567538">
    <property type="component" value="Unassembled WGS sequence"/>
</dbReference>
<feature type="transmembrane region" description="Helical" evidence="2">
    <location>
        <begin position="421"/>
        <end position="445"/>
    </location>
</feature>